<dbReference type="InterPro" id="IPR037914">
    <property type="entry name" value="SpoVT-AbrB_sf"/>
</dbReference>
<dbReference type="Pfam" id="PF04014">
    <property type="entry name" value="MazE_antitoxin"/>
    <property type="match status" value="1"/>
</dbReference>
<dbReference type="Gene3D" id="2.10.260.10">
    <property type="match status" value="1"/>
</dbReference>
<evidence type="ECO:0000313" key="2">
    <source>
        <dbReference type="EMBL" id="KRL60018.1"/>
    </source>
</evidence>
<reference evidence="2 3" key="1">
    <citation type="journal article" date="2015" name="Genome Announc.">
        <title>Expanding the biotechnology potential of lactobacilli through comparative genomics of 213 strains and associated genera.</title>
        <authorList>
            <person name="Sun Z."/>
            <person name="Harris H.M."/>
            <person name="McCann A."/>
            <person name="Guo C."/>
            <person name="Argimon S."/>
            <person name="Zhang W."/>
            <person name="Yang X."/>
            <person name="Jeffery I.B."/>
            <person name="Cooney J.C."/>
            <person name="Kagawa T.F."/>
            <person name="Liu W."/>
            <person name="Song Y."/>
            <person name="Salvetti E."/>
            <person name="Wrobel A."/>
            <person name="Rasinkangas P."/>
            <person name="Parkhill J."/>
            <person name="Rea M.C."/>
            <person name="O'Sullivan O."/>
            <person name="Ritari J."/>
            <person name="Douillard F.P."/>
            <person name="Paul Ross R."/>
            <person name="Yang R."/>
            <person name="Briner A.E."/>
            <person name="Felis G.E."/>
            <person name="de Vos W.M."/>
            <person name="Barrangou R."/>
            <person name="Klaenhammer T.R."/>
            <person name="Caufield P.W."/>
            <person name="Cui Y."/>
            <person name="Zhang H."/>
            <person name="O'Toole P.W."/>
        </authorList>
    </citation>
    <scope>NUCLEOTIDE SEQUENCE [LARGE SCALE GENOMIC DNA]</scope>
    <source>
        <strain evidence="2 3">DSM 14340</strain>
    </source>
</reference>
<dbReference type="RefSeq" id="WP_025083383.1">
    <property type="nucleotide sequence ID" value="NZ_AZEX01000039.1"/>
</dbReference>
<evidence type="ECO:0000259" key="1">
    <source>
        <dbReference type="SMART" id="SM00966"/>
    </source>
</evidence>
<dbReference type="PATRIC" id="fig|1423747.3.peg.1391"/>
<dbReference type="Proteomes" id="UP000051264">
    <property type="component" value="Unassembled WGS sequence"/>
</dbReference>
<feature type="domain" description="SpoVT-AbrB" evidence="1">
    <location>
        <begin position="19"/>
        <end position="59"/>
    </location>
</feature>
<dbReference type="InterPro" id="IPR007159">
    <property type="entry name" value="SpoVT-AbrB_dom"/>
</dbReference>
<comment type="caution">
    <text evidence="2">The sequence shown here is derived from an EMBL/GenBank/DDBJ whole genome shotgun (WGS) entry which is preliminary data.</text>
</comment>
<dbReference type="AlphaFoldDB" id="A0A0R1S023"/>
<dbReference type="SMART" id="SM00966">
    <property type="entry name" value="SpoVT_AbrB"/>
    <property type="match status" value="1"/>
</dbReference>
<accession>A0A0R1S023</accession>
<proteinExistence type="predicted"/>
<evidence type="ECO:0000313" key="3">
    <source>
        <dbReference type="Proteomes" id="UP000051264"/>
    </source>
</evidence>
<dbReference type="STRING" id="1423747.FC69_GL001364"/>
<dbReference type="OrthoDB" id="582905at2"/>
<dbReference type="SUPFAM" id="SSF89447">
    <property type="entry name" value="AbrB/MazE/MraZ-like"/>
    <property type="match status" value="1"/>
</dbReference>
<organism evidence="2 3">
    <name type="scientific">Latilactobacillus fuchuensis DSM 14340 = JCM 11249</name>
    <dbReference type="NCBI Taxonomy" id="1423747"/>
    <lineage>
        <taxon>Bacteria</taxon>
        <taxon>Bacillati</taxon>
        <taxon>Bacillota</taxon>
        <taxon>Bacilli</taxon>
        <taxon>Lactobacillales</taxon>
        <taxon>Lactobacillaceae</taxon>
        <taxon>Latilactobacillus</taxon>
    </lineage>
</organism>
<gene>
    <name evidence="2" type="ORF">FC69_GL001364</name>
</gene>
<dbReference type="EMBL" id="AZEX01000039">
    <property type="protein sequence ID" value="KRL60018.1"/>
    <property type="molecule type" value="Genomic_DNA"/>
</dbReference>
<sequence length="89" mass="10287">MDIPKNSPTFEFHDSRKITQIGSSYGVTLPKELLHQHGFNKGDQVDIQIKITKHTDNPFSKEFTDAVNTTFQQYNGTFNDLKEFDQDNH</sequence>
<name>A0A0R1S023_9LACO</name>
<protein>
    <recommendedName>
        <fullName evidence="1">SpoVT-AbrB domain-containing protein</fullName>
    </recommendedName>
</protein>
<dbReference type="GO" id="GO:0003677">
    <property type="term" value="F:DNA binding"/>
    <property type="evidence" value="ECO:0007669"/>
    <property type="project" value="InterPro"/>
</dbReference>